<gene>
    <name evidence="1" type="ORF">L596_026800</name>
</gene>
<dbReference type="InterPro" id="IPR002347">
    <property type="entry name" value="SDR_fam"/>
</dbReference>
<protein>
    <submittedName>
        <fullName evidence="1">Uncharacterized protein</fullName>
    </submittedName>
</protein>
<sequence>MQNQRFAGKVAIVTGSSSGIGQATAVLLAKQGASVVINGLVADDCEKTLKLITNLGINEDKCLLVPGDVTDPLMTQRIVDETVVKFGKIDVVANCAGVYSKPGDQSDTEEIFDFIFDVNVKSIMRLNKLALPYLEKTKGTIVNISSNTSMHRVDMIHAPYAMSKASLDHYICYEAPGLAKKGIRMNNVNPGMTISNFFGCVGKSEKDYEEMSIELAKGTIPLGRAGRPDEIANCISFLASDEASYVTGATLVVDGGAMHGVKGECELPNAT</sequence>
<dbReference type="FunFam" id="3.40.50.720:FF:000084">
    <property type="entry name" value="Short-chain dehydrogenase reductase"/>
    <property type="match status" value="1"/>
</dbReference>
<keyword evidence="2" id="KW-1185">Reference proteome</keyword>
<name>A0A4U5M2E8_STECR</name>
<dbReference type="AlphaFoldDB" id="A0A4U5M2E8"/>
<evidence type="ECO:0000313" key="1">
    <source>
        <dbReference type="EMBL" id="TKR62898.1"/>
    </source>
</evidence>
<accession>A0A4U5M2E8</accession>
<dbReference type="OrthoDB" id="47007at2759"/>
<organism evidence="1 2">
    <name type="scientific">Steinernema carpocapsae</name>
    <name type="common">Entomopathogenic nematode</name>
    <dbReference type="NCBI Taxonomy" id="34508"/>
    <lineage>
        <taxon>Eukaryota</taxon>
        <taxon>Metazoa</taxon>
        <taxon>Ecdysozoa</taxon>
        <taxon>Nematoda</taxon>
        <taxon>Chromadorea</taxon>
        <taxon>Rhabditida</taxon>
        <taxon>Tylenchina</taxon>
        <taxon>Panagrolaimomorpha</taxon>
        <taxon>Strongyloidoidea</taxon>
        <taxon>Steinernematidae</taxon>
        <taxon>Steinernema</taxon>
    </lineage>
</organism>
<comment type="caution">
    <text evidence="1">The sequence shown here is derived from an EMBL/GenBank/DDBJ whole genome shotgun (WGS) entry which is preliminary data.</text>
</comment>
<dbReference type="PANTHER" id="PTHR43975">
    <property type="entry name" value="ZGC:101858"/>
    <property type="match status" value="1"/>
</dbReference>
<dbReference type="Proteomes" id="UP000298663">
    <property type="component" value="Unassembled WGS sequence"/>
</dbReference>
<evidence type="ECO:0000313" key="2">
    <source>
        <dbReference type="Proteomes" id="UP000298663"/>
    </source>
</evidence>
<proteinExistence type="predicted"/>
<dbReference type="STRING" id="34508.A0A4U5M2E8"/>
<dbReference type="EMBL" id="AZBU02000010">
    <property type="protein sequence ID" value="TKR62898.1"/>
    <property type="molecule type" value="Genomic_DNA"/>
</dbReference>
<dbReference type="InterPro" id="IPR036291">
    <property type="entry name" value="NAD(P)-bd_dom_sf"/>
</dbReference>
<dbReference type="SUPFAM" id="SSF51735">
    <property type="entry name" value="NAD(P)-binding Rossmann-fold domains"/>
    <property type="match status" value="1"/>
</dbReference>
<dbReference type="PRINTS" id="PR00081">
    <property type="entry name" value="GDHRDH"/>
</dbReference>
<dbReference type="PANTHER" id="PTHR43975:SF2">
    <property type="entry name" value="EG:BACR7A4.14 PROTEIN-RELATED"/>
    <property type="match status" value="1"/>
</dbReference>
<dbReference type="Gene3D" id="3.40.50.720">
    <property type="entry name" value="NAD(P)-binding Rossmann-like Domain"/>
    <property type="match status" value="1"/>
</dbReference>
<reference evidence="1 2" key="1">
    <citation type="journal article" date="2015" name="Genome Biol.">
        <title>Comparative genomics of Steinernema reveals deeply conserved gene regulatory networks.</title>
        <authorList>
            <person name="Dillman A.R."/>
            <person name="Macchietto M."/>
            <person name="Porter C.F."/>
            <person name="Rogers A."/>
            <person name="Williams B."/>
            <person name="Antoshechkin I."/>
            <person name="Lee M.M."/>
            <person name="Goodwin Z."/>
            <person name="Lu X."/>
            <person name="Lewis E.E."/>
            <person name="Goodrich-Blair H."/>
            <person name="Stock S.P."/>
            <person name="Adams B.J."/>
            <person name="Sternberg P.W."/>
            <person name="Mortazavi A."/>
        </authorList>
    </citation>
    <scope>NUCLEOTIDE SEQUENCE [LARGE SCALE GENOMIC DNA]</scope>
    <source>
        <strain evidence="1 2">ALL</strain>
    </source>
</reference>
<reference evidence="1 2" key="2">
    <citation type="journal article" date="2019" name="G3 (Bethesda)">
        <title>Hybrid Assembly of the Genome of the Entomopathogenic Nematode Steinernema carpocapsae Identifies the X-Chromosome.</title>
        <authorList>
            <person name="Serra L."/>
            <person name="Macchietto M."/>
            <person name="Macias-Munoz A."/>
            <person name="McGill C.J."/>
            <person name="Rodriguez I.M."/>
            <person name="Rodriguez B."/>
            <person name="Murad R."/>
            <person name="Mortazavi A."/>
        </authorList>
    </citation>
    <scope>NUCLEOTIDE SEQUENCE [LARGE SCALE GENOMIC DNA]</scope>
    <source>
        <strain evidence="1 2">ALL</strain>
    </source>
</reference>
<dbReference type="Pfam" id="PF13561">
    <property type="entry name" value="adh_short_C2"/>
    <property type="match status" value="1"/>
</dbReference>